<name>A0A922ME24_SPOEX</name>
<dbReference type="PROSITE" id="PS50853">
    <property type="entry name" value="FN3"/>
    <property type="match status" value="2"/>
</dbReference>
<keyword evidence="1" id="KW-0677">Repeat</keyword>
<accession>A0A922ME24</accession>
<dbReference type="InterPro" id="IPR036116">
    <property type="entry name" value="FN3_sf"/>
</dbReference>
<dbReference type="InterPro" id="IPR003599">
    <property type="entry name" value="Ig_sub"/>
</dbReference>
<dbReference type="PROSITE" id="PS50835">
    <property type="entry name" value="IG_LIKE"/>
    <property type="match status" value="2"/>
</dbReference>
<dbReference type="GO" id="GO:0009653">
    <property type="term" value="P:anatomical structure morphogenesis"/>
    <property type="evidence" value="ECO:0007669"/>
    <property type="project" value="UniProtKB-ARBA"/>
</dbReference>
<dbReference type="SMART" id="SM00408">
    <property type="entry name" value="IGc2"/>
    <property type="match status" value="2"/>
</dbReference>
<dbReference type="Pfam" id="PF07679">
    <property type="entry name" value="I-set"/>
    <property type="match status" value="1"/>
</dbReference>
<dbReference type="SUPFAM" id="SSF48726">
    <property type="entry name" value="Immunoglobulin"/>
    <property type="match status" value="2"/>
</dbReference>
<dbReference type="GO" id="GO:0098609">
    <property type="term" value="P:cell-cell adhesion"/>
    <property type="evidence" value="ECO:0007669"/>
    <property type="project" value="TreeGrafter"/>
</dbReference>
<dbReference type="AlphaFoldDB" id="A0A922ME24"/>
<dbReference type="SMART" id="SM00060">
    <property type="entry name" value="FN3"/>
    <property type="match status" value="2"/>
</dbReference>
<feature type="domain" description="Ig-like" evidence="3">
    <location>
        <begin position="25"/>
        <end position="118"/>
    </location>
</feature>
<dbReference type="CDD" id="cd00096">
    <property type="entry name" value="Ig"/>
    <property type="match status" value="1"/>
</dbReference>
<dbReference type="Proteomes" id="UP000814243">
    <property type="component" value="Unassembled WGS sequence"/>
</dbReference>
<evidence type="ECO:0000313" key="5">
    <source>
        <dbReference type="EMBL" id="KAH9634764.1"/>
    </source>
</evidence>
<dbReference type="GO" id="GO:0016020">
    <property type="term" value="C:membrane"/>
    <property type="evidence" value="ECO:0007669"/>
    <property type="project" value="UniProtKB-SubCell"/>
</dbReference>
<evidence type="ECO:0000259" key="4">
    <source>
        <dbReference type="PROSITE" id="PS50853"/>
    </source>
</evidence>
<keyword evidence="2" id="KW-1015">Disulfide bond</keyword>
<dbReference type="SMART" id="SM00409">
    <property type="entry name" value="IG"/>
    <property type="match status" value="2"/>
</dbReference>
<dbReference type="InterPro" id="IPR003961">
    <property type="entry name" value="FN3_dom"/>
</dbReference>
<feature type="domain" description="Fibronectin type-III" evidence="4">
    <location>
        <begin position="211"/>
        <end position="327"/>
    </location>
</feature>
<dbReference type="InterPro" id="IPR013098">
    <property type="entry name" value="Ig_I-set"/>
</dbReference>
<dbReference type="CDD" id="cd00063">
    <property type="entry name" value="FN3"/>
    <property type="match status" value="2"/>
</dbReference>
<dbReference type="FunFam" id="2.60.40.10:FF:000104">
    <property type="entry name" value="Down syndrome cell adhesion molecule b"/>
    <property type="match status" value="1"/>
</dbReference>
<dbReference type="EMBL" id="JACEFF010000592">
    <property type="protein sequence ID" value="KAH9634764.1"/>
    <property type="molecule type" value="Genomic_DNA"/>
</dbReference>
<dbReference type="InterPro" id="IPR003598">
    <property type="entry name" value="Ig_sub2"/>
</dbReference>
<reference evidence="5" key="1">
    <citation type="journal article" date="2021" name="G3 (Bethesda)">
        <title>Genome and transcriptome analysis of the beet armyworm Spodoptera exigua reveals targets for pest control. .</title>
        <authorList>
            <person name="Simon S."/>
            <person name="Breeschoten T."/>
            <person name="Jansen H.J."/>
            <person name="Dirks R.P."/>
            <person name="Schranz M.E."/>
            <person name="Ros V.I.D."/>
        </authorList>
    </citation>
    <scope>NUCLEOTIDE SEQUENCE</scope>
    <source>
        <strain evidence="5">TB_SE_WUR_2020</strain>
    </source>
</reference>
<dbReference type="PANTHER" id="PTHR44170">
    <property type="entry name" value="PROTEIN SIDEKICK"/>
    <property type="match status" value="1"/>
</dbReference>
<evidence type="ECO:0000259" key="3">
    <source>
        <dbReference type="PROSITE" id="PS50835"/>
    </source>
</evidence>
<dbReference type="InterPro" id="IPR013783">
    <property type="entry name" value="Ig-like_fold"/>
</dbReference>
<dbReference type="Gene3D" id="2.60.40.10">
    <property type="entry name" value="Immunoglobulins"/>
    <property type="match status" value="4"/>
</dbReference>
<evidence type="ECO:0000256" key="1">
    <source>
        <dbReference type="ARBA" id="ARBA00022737"/>
    </source>
</evidence>
<dbReference type="SUPFAM" id="SSF49265">
    <property type="entry name" value="Fibronectin type III"/>
    <property type="match status" value="1"/>
</dbReference>
<protein>
    <submittedName>
        <fullName evidence="5">Uncharacterized protein</fullName>
    </submittedName>
</protein>
<feature type="domain" description="Ig-like" evidence="3">
    <location>
        <begin position="122"/>
        <end position="218"/>
    </location>
</feature>
<organism evidence="5 6">
    <name type="scientific">Spodoptera exigua</name>
    <name type="common">Beet armyworm</name>
    <name type="synonym">Noctua fulgens</name>
    <dbReference type="NCBI Taxonomy" id="7107"/>
    <lineage>
        <taxon>Eukaryota</taxon>
        <taxon>Metazoa</taxon>
        <taxon>Ecdysozoa</taxon>
        <taxon>Arthropoda</taxon>
        <taxon>Hexapoda</taxon>
        <taxon>Insecta</taxon>
        <taxon>Pterygota</taxon>
        <taxon>Neoptera</taxon>
        <taxon>Endopterygota</taxon>
        <taxon>Lepidoptera</taxon>
        <taxon>Glossata</taxon>
        <taxon>Ditrysia</taxon>
        <taxon>Noctuoidea</taxon>
        <taxon>Noctuidae</taxon>
        <taxon>Amphipyrinae</taxon>
        <taxon>Spodoptera</taxon>
    </lineage>
</organism>
<evidence type="ECO:0000256" key="2">
    <source>
        <dbReference type="ARBA" id="ARBA00023157"/>
    </source>
</evidence>
<proteinExistence type="predicted"/>
<dbReference type="PANTHER" id="PTHR44170:SF6">
    <property type="entry name" value="CONTACTIN"/>
    <property type="match status" value="1"/>
</dbReference>
<gene>
    <name evidence="5" type="ORF">HF086_013624</name>
</gene>
<dbReference type="GO" id="GO:0030154">
    <property type="term" value="P:cell differentiation"/>
    <property type="evidence" value="ECO:0007669"/>
    <property type="project" value="UniProtKB-ARBA"/>
</dbReference>
<feature type="domain" description="Fibronectin type-III" evidence="4">
    <location>
        <begin position="332"/>
        <end position="394"/>
    </location>
</feature>
<comment type="caution">
    <text evidence="5">The sequence shown here is derived from an EMBL/GenBank/DDBJ whole genome shotgun (WGS) entry which is preliminary data.</text>
</comment>
<dbReference type="Pfam" id="PF13927">
    <property type="entry name" value="Ig_3"/>
    <property type="match status" value="1"/>
</dbReference>
<sequence length="394" mass="43230">MLKCKFCIGSRNKRKLTYLHAAVSPKWVVEPKDEAVLAGEPLALHCQTTGSPAPQVTWLKQRGSSTDYVPLINLGGRFQFLSNGTLWIESALPYDEGNYMCKSENGVGSALTKTIFVSVNEPARFELTSHNMTARRDAPTTLVCDVRGDSPIRVTWAHNMNHLDLNTYRLSISEAKTDSGLRSQLYISRADRQDSGVYKCQAVNAYEKPDTPHSLSVTEILSRAVRLSWSQGFDGNSPLVGYTLQYCALSAQGAIRVNQWDAAVTLNVSVHGIAHSHVTLTKKGDIHYEALLGSLKPHTAYMIRIAAINQIDRSAYTDPVVVKTQEEAPSEAPTNVHVTPGGPGELHVSWRPPPRDAWHGELLGYSVTCVELSPASPALRNSTRSLTVINIISI</sequence>
<dbReference type="InterPro" id="IPR007110">
    <property type="entry name" value="Ig-like_dom"/>
</dbReference>
<evidence type="ECO:0000313" key="6">
    <source>
        <dbReference type="Proteomes" id="UP000814243"/>
    </source>
</evidence>
<dbReference type="InterPro" id="IPR036179">
    <property type="entry name" value="Ig-like_dom_sf"/>
</dbReference>
<dbReference type="Pfam" id="PF00041">
    <property type="entry name" value="fn3"/>
    <property type="match status" value="1"/>
</dbReference>